<name>A0A1Y2GF32_9FUNG</name>
<keyword evidence="3" id="KW-1185">Reference proteome</keyword>
<dbReference type="InParanoid" id="A0A1Y2GF32"/>
<protein>
    <recommendedName>
        <fullName evidence="4">F-box domain-containing protein</fullName>
    </recommendedName>
</protein>
<dbReference type="OrthoDB" id="2425465at2759"/>
<accession>A0A1Y2GF32</accession>
<gene>
    <name evidence="2" type="ORF">BCR41DRAFT_388811</name>
</gene>
<dbReference type="SUPFAM" id="SSF52047">
    <property type="entry name" value="RNI-like"/>
    <property type="match status" value="1"/>
</dbReference>
<dbReference type="Gene3D" id="3.80.10.10">
    <property type="entry name" value="Ribonuclease Inhibitor"/>
    <property type="match status" value="1"/>
</dbReference>
<reference evidence="2 3" key="1">
    <citation type="submission" date="2016-07" db="EMBL/GenBank/DDBJ databases">
        <title>Pervasive Adenine N6-methylation of Active Genes in Fungi.</title>
        <authorList>
            <consortium name="DOE Joint Genome Institute"/>
            <person name="Mondo S.J."/>
            <person name="Dannebaum R.O."/>
            <person name="Kuo R.C."/>
            <person name="Labutti K."/>
            <person name="Haridas S."/>
            <person name="Kuo A."/>
            <person name="Salamov A."/>
            <person name="Ahrendt S.R."/>
            <person name="Lipzen A."/>
            <person name="Sullivan W."/>
            <person name="Andreopoulos W.B."/>
            <person name="Clum A."/>
            <person name="Lindquist E."/>
            <person name="Daum C."/>
            <person name="Ramamoorthy G.K."/>
            <person name="Gryganskyi A."/>
            <person name="Culley D."/>
            <person name="Magnuson J.K."/>
            <person name="James T.Y."/>
            <person name="O'Malley M.A."/>
            <person name="Stajich J.E."/>
            <person name="Spatafora J.W."/>
            <person name="Visel A."/>
            <person name="Grigoriev I.V."/>
        </authorList>
    </citation>
    <scope>NUCLEOTIDE SEQUENCE [LARGE SCALE GENOMIC DNA]</scope>
    <source>
        <strain evidence="2 3">NRRL 3116</strain>
    </source>
</reference>
<dbReference type="Proteomes" id="UP000193648">
    <property type="component" value="Unassembled WGS sequence"/>
</dbReference>
<dbReference type="PANTHER" id="PTHR13318:SF95">
    <property type="entry name" value="F-BOX PROTEIN YLR352W"/>
    <property type="match status" value="1"/>
</dbReference>
<dbReference type="GO" id="GO:0031146">
    <property type="term" value="P:SCF-dependent proteasomal ubiquitin-dependent protein catabolic process"/>
    <property type="evidence" value="ECO:0007669"/>
    <property type="project" value="TreeGrafter"/>
</dbReference>
<comment type="caution">
    <text evidence="2">The sequence shown here is derived from an EMBL/GenBank/DDBJ whole genome shotgun (WGS) entry which is preliminary data.</text>
</comment>
<feature type="compositionally biased region" description="Low complexity" evidence="1">
    <location>
        <begin position="966"/>
        <end position="981"/>
    </location>
</feature>
<dbReference type="GO" id="GO:0019005">
    <property type="term" value="C:SCF ubiquitin ligase complex"/>
    <property type="evidence" value="ECO:0007669"/>
    <property type="project" value="TreeGrafter"/>
</dbReference>
<dbReference type="GeneID" id="33569884"/>
<evidence type="ECO:0008006" key="4">
    <source>
        <dbReference type="Google" id="ProtNLM"/>
    </source>
</evidence>
<evidence type="ECO:0000313" key="2">
    <source>
        <dbReference type="EMBL" id="ORZ07743.1"/>
    </source>
</evidence>
<evidence type="ECO:0000313" key="3">
    <source>
        <dbReference type="Proteomes" id="UP000193648"/>
    </source>
</evidence>
<organism evidence="2 3">
    <name type="scientific">Lobosporangium transversale</name>
    <dbReference type="NCBI Taxonomy" id="64571"/>
    <lineage>
        <taxon>Eukaryota</taxon>
        <taxon>Fungi</taxon>
        <taxon>Fungi incertae sedis</taxon>
        <taxon>Mucoromycota</taxon>
        <taxon>Mortierellomycotina</taxon>
        <taxon>Mortierellomycetes</taxon>
        <taxon>Mortierellales</taxon>
        <taxon>Mortierellaceae</taxon>
        <taxon>Lobosporangium</taxon>
    </lineage>
</organism>
<dbReference type="RefSeq" id="XP_021878109.1">
    <property type="nucleotide sequence ID" value="XM_022028041.1"/>
</dbReference>
<dbReference type="PANTHER" id="PTHR13318">
    <property type="entry name" value="PARTNER OF PAIRED, ISOFORM B-RELATED"/>
    <property type="match status" value="1"/>
</dbReference>
<sequence>MTNEMGELFDLSSMYYNAEIEPADTQLAITKSCSMPSTPQDTSSIQIDLAVPAKGSAAHRALQIPELLERILGLLSSAQLPSMRLVSRHWDRAALEPLRLFPIFKNRHSDVILARLNRYGTHVIELDLTDAHLSDINTSDQWVRQFVQAITHHCPNVRSLKLPYECLRFGGVDLLVYYYASKKVYRTKEGIPVAPPSNTGIGPSSGQYNNQDTISLAQLHTLKLDFSHTEHQPVMGTKIISSIGRGLKRLELKLNLRESTFMQTFLQQQQQQQQQGFFGTVLHHNRLLSHQSCFLQYDEMLSACAQDLQDLEIIPAPHFLDPELTIVRRVSVPLQPHPHPLTQGTQDTQGTQGQTQAQVLFTGTTFSQPINPPRLISTFESLKIFAKFKPPLTRLHLGGVWFSEPDIWTLSEACPLVTDLRLTNEESDTRPRSSDMNRAAQNRTWIHPEAPIAINDRFKRPLSLYVSLKAWEELDYTTDCEEPTRSWKGLRRLRLDGNRVTMYSKTPWIMQNLRDLGPLRATQLSSLCLYNTLDLTDQDLIAFVDITHATLQFLNVDKNILLTDQSIRHVLMMCSSLKELSAAELNLTMAVFEDEELGLTDSSSLTCGAKIRNDVVKRKWACSNSLESLDLSWRFADGRPMHVQAPLYAENYESIMKSWDRNLHKPYRHHRRYYRLLEQQKQQQSLLEKQMGNNSARGSKPKRPFWHEQEGYLNEFEEARAFRLHSPRRRPSWKPRIPEKLIQQPSLPMFSKPWQIESIYERLRMLCKLEVLQLEGWLIPWRAADIYAFLGYSHEVESSTNSPDVHHMENLRSAKHSLEGNGLFCGRSGTGTEAYHGSKATNNAECLFDSANADHIVLSYLSKTLISKVYQPPIVSSVGQECPLKPIPCSYLTSLKHLNIQCKKAMFLSNPVGSDSPFEMEPGETIDLDNDDLCDITKSTFAPALHYSLPSDPEKRNKGAESSNCPPYSLSSPHPSLQPQLTEAEAEADRMRIEDQASMYSVIAAFMKACPRLQTFVIRPPPSVLSHEYSSSALTSKNFVATSAAAVPVNINNGRWDMIREYTVQLASTNGENSLVLTAMPLPLTQEMMHYLGCLSKRRVLCTVRSFPEYSIIRD</sequence>
<proteinExistence type="predicted"/>
<dbReference type="EMBL" id="MCFF01000040">
    <property type="protein sequence ID" value="ORZ07743.1"/>
    <property type="molecule type" value="Genomic_DNA"/>
</dbReference>
<dbReference type="AlphaFoldDB" id="A0A1Y2GF32"/>
<dbReference type="InterPro" id="IPR032675">
    <property type="entry name" value="LRR_dom_sf"/>
</dbReference>
<feature type="region of interest" description="Disordered" evidence="1">
    <location>
        <begin position="947"/>
        <end position="987"/>
    </location>
</feature>
<evidence type="ECO:0000256" key="1">
    <source>
        <dbReference type="SAM" id="MobiDB-lite"/>
    </source>
</evidence>